<organism evidence="2">
    <name type="scientific">hydrothermal vent metagenome</name>
    <dbReference type="NCBI Taxonomy" id="652676"/>
    <lineage>
        <taxon>unclassified sequences</taxon>
        <taxon>metagenomes</taxon>
        <taxon>ecological metagenomes</taxon>
    </lineage>
</organism>
<gene>
    <name evidence="2" type="ORF">MNBD_ALPHA08-1061</name>
</gene>
<protein>
    <submittedName>
        <fullName evidence="2">Uncharacterized protein</fullName>
    </submittedName>
</protein>
<proteinExistence type="predicted"/>
<feature type="region of interest" description="Disordered" evidence="1">
    <location>
        <begin position="29"/>
        <end position="48"/>
    </location>
</feature>
<feature type="non-terminal residue" evidence="2">
    <location>
        <position position="48"/>
    </location>
</feature>
<sequence length="48" mass="5329">MTQTSNVEQAIGRFEKALHKLESAMVKIHERGSQLSTSQGETEALRAE</sequence>
<evidence type="ECO:0000256" key="1">
    <source>
        <dbReference type="SAM" id="MobiDB-lite"/>
    </source>
</evidence>
<reference evidence="2" key="1">
    <citation type="submission" date="2018-06" db="EMBL/GenBank/DDBJ databases">
        <authorList>
            <person name="Zhirakovskaya E."/>
        </authorList>
    </citation>
    <scope>NUCLEOTIDE SEQUENCE</scope>
</reference>
<dbReference type="AlphaFoldDB" id="A0A3B0RYQ9"/>
<evidence type="ECO:0000313" key="2">
    <source>
        <dbReference type="EMBL" id="VAV99044.1"/>
    </source>
</evidence>
<name>A0A3B0RYQ9_9ZZZZ</name>
<dbReference type="EMBL" id="UOEC01000159">
    <property type="protein sequence ID" value="VAV99044.1"/>
    <property type="molecule type" value="Genomic_DNA"/>
</dbReference>
<accession>A0A3B0RYQ9</accession>